<dbReference type="AlphaFoldDB" id="A0A645F8Y8"/>
<proteinExistence type="predicted"/>
<reference evidence="1" key="1">
    <citation type="submission" date="2019-08" db="EMBL/GenBank/DDBJ databases">
        <authorList>
            <person name="Kucharzyk K."/>
            <person name="Murdoch R.W."/>
            <person name="Higgins S."/>
            <person name="Loffler F."/>
        </authorList>
    </citation>
    <scope>NUCLEOTIDE SEQUENCE</scope>
</reference>
<evidence type="ECO:0008006" key="2">
    <source>
        <dbReference type="Google" id="ProtNLM"/>
    </source>
</evidence>
<accession>A0A645F8Y8</accession>
<dbReference type="InterPro" id="IPR014710">
    <property type="entry name" value="RmlC-like_jellyroll"/>
</dbReference>
<dbReference type="SUPFAM" id="SSF51182">
    <property type="entry name" value="RmlC-like cupins"/>
    <property type="match status" value="1"/>
</dbReference>
<dbReference type="EMBL" id="VSSQ01056227">
    <property type="protein sequence ID" value="MPN10086.1"/>
    <property type="molecule type" value="Genomic_DNA"/>
</dbReference>
<dbReference type="Gene3D" id="2.60.120.10">
    <property type="entry name" value="Jelly Rolls"/>
    <property type="match status" value="1"/>
</dbReference>
<comment type="caution">
    <text evidence="1">The sequence shown here is derived from an EMBL/GenBank/DDBJ whole genome shotgun (WGS) entry which is preliminary data.</text>
</comment>
<name>A0A645F8Y8_9ZZZZ</name>
<gene>
    <name evidence="1" type="ORF">SDC9_157379</name>
</gene>
<organism evidence="1">
    <name type="scientific">bioreactor metagenome</name>
    <dbReference type="NCBI Taxonomy" id="1076179"/>
    <lineage>
        <taxon>unclassified sequences</taxon>
        <taxon>metagenomes</taxon>
        <taxon>ecological metagenomes</taxon>
    </lineage>
</organism>
<protein>
    <recommendedName>
        <fullName evidence="2">Cupin 2 conserved barrel domain-containing protein</fullName>
    </recommendedName>
</protein>
<dbReference type="InterPro" id="IPR011051">
    <property type="entry name" value="RmlC_Cupin_sf"/>
</dbReference>
<sequence length="101" mass="11502">MKIFDLMALEAEGYEGRNVNVFFENDSFKTRIIVLDAGGKIPECKMESYVMFYVVKGEVLLRKNDESSILRENQVFITEPALLSMETTEGARLMGVQIKSK</sequence>
<evidence type="ECO:0000313" key="1">
    <source>
        <dbReference type="EMBL" id="MPN10086.1"/>
    </source>
</evidence>